<proteinExistence type="predicted"/>
<dbReference type="InterPro" id="IPR028075">
    <property type="entry name" value="DUF4467"/>
</dbReference>
<dbReference type="EMBL" id="PYZL01000009">
    <property type="protein sequence ID" value="PTE74231.1"/>
    <property type="molecule type" value="Genomic_DNA"/>
</dbReference>
<dbReference type="RefSeq" id="WP_103165706.1">
    <property type="nucleotide sequence ID" value="NZ_CP130489.1"/>
</dbReference>
<dbReference type="EMBL" id="PYZH01000009">
    <property type="protein sequence ID" value="PTF16370.1"/>
    <property type="molecule type" value="Genomic_DNA"/>
</dbReference>
<evidence type="ECO:0000313" key="5">
    <source>
        <dbReference type="Proteomes" id="UP000242088"/>
    </source>
</evidence>
<dbReference type="Proteomes" id="UP000242547">
    <property type="component" value="Unassembled WGS sequence"/>
</dbReference>
<reference evidence="5 6" key="1">
    <citation type="journal article" date="2016" name="Front. Microbiol.">
        <title>Comprehensive Phylogenetic Analysis of Bovine Non-aureus Staphylococci Species Based on Whole-Genome Sequencing.</title>
        <authorList>
            <person name="Naushad S."/>
            <person name="Barkema H.W."/>
            <person name="Luby C."/>
            <person name="Condas L.A."/>
            <person name="Nobrega D.B."/>
            <person name="Carson D.A."/>
            <person name="De Buck J."/>
        </authorList>
    </citation>
    <scope>NUCLEOTIDE SEQUENCE [LARGE SCALE GENOMIC DNA]</scope>
    <source>
        <strain evidence="3 5">SNUC 1409</strain>
        <strain evidence="4 7">SNUC 4143</strain>
        <strain evidence="2 6">SNUC 761</strain>
    </source>
</reference>
<accession>A0A2K4DTE4</accession>
<reference evidence="4" key="2">
    <citation type="submission" date="2018-03" db="EMBL/GenBank/DDBJ databases">
        <authorList>
            <person name="Keele B.F."/>
        </authorList>
    </citation>
    <scope>NUCLEOTIDE SEQUENCE</scope>
    <source>
        <strain evidence="4">SNUC 4143</strain>
        <strain evidence="2">SNUC 761</strain>
    </source>
</reference>
<name>A0A2K4DTE4_9STAP</name>
<dbReference type="Proteomes" id="UP000243350">
    <property type="component" value="Unassembled WGS sequence"/>
</dbReference>
<dbReference type="OrthoDB" id="2411675at2"/>
<feature type="domain" description="DUF4467" evidence="1">
    <location>
        <begin position="23"/>
        <end position="117"/>
    </location>
</feature>
<dbReference type="Gene3D" id="3.10.450.560">
    <property type="match status" value="1"/>
</dbReference>
<evidence type="ECO:0000313" key="2">
    <source>
        <dbReference type="EMBL" id="PTE74231.1"/>
    </source>
</evidence>
<evidence type="ECO:0000313" key="3">
    <source>
        <dbReference type="EMBL" id="PTF15038.1"/>
    </source>
</evidence>
<dbReference type="Pfam" id="PF14729">
    <property type="entry name" value="DUF4467"/>
    <property type="match status" value="1"/>
</dbReference>
<keyword evidence="4" id="KW-0449">Lipoprotein</keyword>
<dbReference type="PROSITE" id="PS51257">
    <property type="entry name" value="PROKAR_LIPOPROTEIN"/>
    <property type="match status" value="1"/>
</dbReference>
<sequence length="119" mass="13972">MKRLILALIVCMILVAGCGNDKYTDKIDKAVKLQDQKQEQMAEKEKGDVVKHFDKKEANIYVYEDGKYVVLAYKPLSNNEEVHYYMYQFNGKKAHYLENFDTKKYIGTHDADYKEENMS</sequence>
<evidence type="ECO:0000259" key="1">
    <source>
        <dbReference type="Pfam" id="PF14729"/>
    </source>
</evidence>
<dbReference type="GeneID" id="48887167"/>
<dbReference type="EMBL" id="PYZI01000002">
    <property type="protein sequence ID" value="PTF15038.1"/>
    <property type="molecule type" value="Genomic_DNA"/>
</dbReference>
<evidence type="ECO:0000313" key="4">
    <source>
        <dbReference type="EMBL" id="PTF16370.1"/>
    </source>
</evidence>
<dbReference type="AlphaFoldDB" id="A0A2K4DTE4"/>
<organism evidence="4 7">
    <name type="scientific">Staphylococcus devriesei</name>
    <dbReference type="NCBI Taxonomy" id="586733"/>
    <lineage>
        <taxon>Bacteria</taxon>
        <taxon>Bacillati</taxon>
        <taxon>Bacillota</taxon>
        <taxon>Bacilli</taxon>
        <taxon>Bacillales</taxon>
        <taxon>Staphylococcaceae</taxon>
        <taxon>Staphylococcus</taxon>
    </lineage>
</organism>
<evidence type="ECO:0000313" key="6">
    <source>
        <dbReference type="Proteomes" id="UP000242547"/>
    </source>
</evidence>
<reference evidence="3" key="3">
    <citation type="submission" date="2018-03" db="EMBL/GenBank/DDBJ databases">
        <authorList>
            <person name="Naushad S."/>
        </authorList>
    </citation>
    <scope>NUCLEOTIDE SEQUENCE</scope>
    <source>
        <strain evidence="3">SNUC 1409</strain>
    </source>
</reference>
<dbReference type="Proteomes" id="UP000242088">
    <property type="component" value="Unassembled WGS sequence"/>
</dbReference>
<keyword evidence="5" id="KW-1185">Reference proteome</keyword>
<protein>
    <submittedName>
        <fullName evidence="4">Cystatin-like fold lipoprotein</fullName>
    </submittedName>
</protein>
<comment type="caution">
    <text evidence="4">The sequence shown here is derived from an EMBL/GenBank/DDBJ whole genome shotgun (WGS) entry which is preliminary data.</text>
</comment>
<gene>
    <name evidence="2" type="ORF">BUY44_02545</name>
    <name evidence="3" type="ORF">BUY47_03315</name>
    <name evidence="4" type="ORF">BUY48_02615</name>
</gene>
<evidence type="ECO:0000313" key="7">
    <source>
        <dbReference type="Proteomes" id="UP000243350"/>
    </source>
</evidence>